<dbReference type="Proteomes" id="UP001374584">
    <property type="component" value="Unassembled WGS sequence"/>
</dbReference>
<protein>
    <submittedName>
        <fullName evidence="1">Uncharacterized protein</fullName>
    </submittedName>
</protein>
<proteinExistence type="predicted"/>
<gene>
    <name evidence="1" type="ORF">VNO80_08675</name>
</gene>
<comment type="caution">
    <text evidence="1">The sequence shown here is derived from an EMBL/GenBank/DDBJ whole genome shotgun (WGS) entry which is preliminary data.</text>
</comment>
<evidence type="ECO:0000313" key="2">
    <source>
        <dbReference type="Proteomes" id="UP001374584"/>
    </source>
</evidence>
<dbReference type="AlphaFoldDB" id="A0AAN9RD11"/>
<organism evidence="1 2">
    <name type="scientific">Phaseolus coccineus</name>
    <name type="common">Scarlet runner bean</name>
    <name type="synonym">Phaseolus multiflorus</name>
    <dbReference type="NCBI Taxonomy" id="3886"/>
    <lineage>
        <taxon>Eukaryota</taxon>
        <taxon>Viridiplantae</taxon>
        <taxon>Streptophyta</taxon>
        <taxon>Embryophyta</taxon>
        <taxon>Tracheophyta</taxon>
        <taxon>Spermatophyta</taxon>
        <taxon>Magnoliopsida</taxon>
        <taxon>eudicotyledons</taxon>
        <taxon>Gunneridae</taxon>
        <taxon>Pentapetalae</taxon>
        <taxon>rosids</taxon>
        <taxon>fabids</taxon>
        <taxon>Fabales</taxon>
        <taxon>Fabaceae</taxon>
        <taxon>Papilionoideae</taxon>
        <taxon>50 kb inversion clade</taxon>
        <taxon>NPAAA clade</taxon>
        <taxon>indigoferoid/millettioid clade</taxon>
        <taxon>Phaseoleae</taxon>
        <taxon>Phaseolus</taxon>
    </lineage>
</organism>
<dbReference type="EMBL" id="JAYMYR010000004">
    <property type="protein sequence ID" value="KAK7366679.1"/>
    <property type="molecule type" value="Genomic_DNA"/>
</dbReference>
<dbReference type="PANTHER" id="PTHR35704:SF1">
    <property type="entry name" value="OS02G0254600 PROTEIN"/>
    <property type="match status" value="1"/>
</dbReference>
<evidence type="ECO:0000313" key="1">
    <source>
        <dbReference type="EMBL" id="KAK7366679.1"/>
    </source>
</evidence>
<sequence>MCRSKLLDSKRVYLCCLMFETKACILYDILYYNALLCQGLGFVVEGLGGEDGLAKIDGGGDAKGCSPCWLQHNGWDAHRMKCVQFLCILEKLQTVRFRGGSYIVVLLFGIFQEPCRFKIMGNCMETQTVGQRDGADEKQEQEEERGRRFVKVNESEGSMKVVLTKEELKWLIVELKEKKGLRLEEMVAQIERVREEKVEGWKPSLDSIMEAPEVLEMDTTSSFS</sequence>
<reference evidence="1 2" key="1">
    <citation type="submission" date="2024-01" db="EMBL/GenBank/DDBJ databases">
        <title>The genomes of 5 underutilized Papilionoideae crops provide insights into root nodulation and disease resistanc.</title>
        <authorList>
            <person name="Jiang F."/>
        </authorList>
    </citation>
    <scope>NUCLEOTIDE SEQUENCE [LARGE SCALE GENOMIC DNA]</scope>
    <source>
        <strain evidence="1">JINMINGXINNONG_FW02</strain>
        <tissue evidence="1">Leaves</tissue>
    </source>
</reference>
<keyword evidence="2" id="KW-1185">Reference proteome</keyword>
<name>A0AAN9RD11_PHACN</name>
<dbReference type="PANTHER" id="PTHR35704">
    <property type="entry name" value="OS02G0254600 PROTEIN"/>
    <property type="match status" value="1"/>
</dbReference>
<accession>A0AAN9RD11</accession>